<dbReference type="Proteomes" id="UP000790377">
    <property type="component" value="Unassembled WGS sequence"/>
</dbReference>
<gene>
    <name evidence="1" type="ORF">BJ138DRAFT_1129083</name>
</gene>
<accession>A0ACB8A278</accession>
<comment type="caution">
    <text evidence="1">The sequence shown here is derived from an EMBL/GenBank/DDBJ whole genome shotgun (WGS) entry which is preliminary data.</text>
</comment>
<organism evidence="1 2">
    <name type="scientific">Hygrophoropsis aurantiaca</name>
    <dbReference type="NCBI Taxonomy" id="72124"/>
    <lineage>
        <taxon>Eukaryota</taxon>
        <taxon>Fungi</taxon>
        <taxon>Dikarya</taxon>
        <taxon>Basidiomycota</taxon>
        <taxon>Agaricomycotina</taxon>
        <taxon>Agaricomycetes</taxon>
        <taxon>Agaricomycetidae</taxon>
        <taxon>Boletales</taxon>
        <taxon>Coniophorineae</taxon>
        <taxon>Hygrophoropsidaceae</taxon>
        <taxon>Hygrophoropsis</taxon>
    </lineage>
</organism>
<dbReference type="EMBL" id="MU267893">
    <property type="protein sequence ID" value="KAH7907554.1"/>
    <property type="molecule type" value="Genomic_DNA"/>
</dbReference>
<evidence type="ECO:0000313" key="2">
    <source>
        <dbReference type="Proteomes" id="UP000790377"/>
    </source>
</evidence>
<reference evidence="1" key="1">
    <citation type="journal article" date="2021" name="New Phytol.">
        <title>Evolutionary innovations through gain and loss of genes in the ectomycorrhizal Boletales.</title>
        <authorList>
            <person name="Wu G."/>
            <person name="Miyauchi S."/>
            <person name="Morin E."/>
            <person name="Kuo A."/>
            <person name="Drula E."/>
            <person name="Varga T."/>
            <person name="Kohler A."/>
            <person name="Feng B."/>
            <person name="Cao Y."/>
            <person name="Lipzen A."/>
            <person name="Daum C."/>
            <person name="Hundley H."/>
            <person name="Pangilinan J."/>
            <person name="Johnson J."/>
            <person name="Barry K."/>
            <person name="LaButti K."/>
            <person name="Ng V."/>
            <person name="Ahrendt S."/>
            <person name="Min B."/>
            <person name="Choi I.G."/>
            <person name="Park H."/>
            <person name="Plett J.M."/>
            <person name="Magnuson J."/>
            <person name="Spatafora J.W."/>
            <person name="Nagy L.G."/>
            <person name="Henrissat B."/>
            <person name="Grigoriev I.V."/>
            <person name="Yang Z.L."/>
            <person name="Xu J."/>
            <person name="Martin F.M."/>
        </authorList>
    </citation>
    <scope>NUCLEOTIDE SEQUENCE</scope>
    <source>
        <strain evidence="1">ATCC 28755</strain>
    </source>
</reference>
<proteinExistence type="predicted"/>
<keyword evidence="2" id="KW-1185">Reference proteome</keyword>
<sequence length="490" mass="55819">MENRTEAQDTQSSHPNTIKTIEDEVLKLEKQEADLLTPLHYLQHSIAHGCVLARNVKNSPVPINRLPDEILLACITEAAQDWMSRSDDAEERVIYDHFYNGGSGDFEWSCTPVITISYVSRRWRYLAIHMPALWTNLVITPSSGRHLDVLREFLQRASGMPIIANFRFCGTALHCLADVLLMDVTVLLLRTQQISGLSFLNSDPMLSFRITDQPIHITGPPVTTTFSHLTSLTIFNIDGFEDLTFTSLRSLLSATPHLKSLTFQQYGSVDPAEKGDRTTIDLPKLEILKIIDYSPLACKLLDSLSAPEVRQLELLYWISMKNSGTSSFLFLENNDNFGLKVPKFPKIWNFTLSWYCRYDYLDAKFLSAFPGVTHFMIRSPTLFNDSAEAKSMAPPTFQWLRRLSLDFAFGHIDDMDPRNCFNWLPNPKADDPLLISISDSSDLSTQEACKRADRYLFLHYKELQQHGKLDGSSSRLDKFLCWQADGEPYI</sequence>
<name>A0ACB8A278_9AGAM</name>
<evidence type="ECO:0000313" key="1">
    <source>
        <dbReference type="EMBL" id="KAH7907554.1"/>
    </source>
</evidence>
<protein>
    <submittedName>
        <fullName evidence="1">Uncharacterized protein</fullName>
    </submittedName>
</protein>